<dbReference type="SMART" id="SM00028">
    <property type="entry name" value="TPR"/>
    <property type="match status" value="2"/>
</dbReference>
<gene>
    <name evidence="4" type="ORF">OMM_09889</name>
</gene>
<dbReference type="Gene3D" id="2.60.40.10">
    <property type="entry name" value="Immunoglobulins"/>
    <property type="match status" value="1"/>
</dbReference>
<keyword evidence="2" id="KW-0732">Signal</keyword>
<dbReference type="InterPro" id="IPR019734">
    <property type="entry name" value="TPR_rpt"/>
</dbReference>
<dbReference type="Gene3D" id="1.25.40.10">
    <property type="entry name" value="Tetratricopeptide repeat domain"/>
    <property type="match status" value="1"/>
</dbReference>
<dbReference type="InterPro" id="IPR019544">
    <property type="entry name" value="Tetratricopeptide_SHNi-TPR_dom"/>
</dbReference>
<evidence type="ECO:0000313" key="5">
    <source>
        <dbReference type="Proteomes" id="UP000189670"/>
    </source>
</evidence>
<keyword evidence="1" id="KW-0802">TPR repeat</keyword>
<dbReference type="Pfam" id="PF10516">
    <property type="entry name" value="SHNi-TPR"/>
    <property type="match status" value="1"/>
</dbReference>
<comment type="caution">
    <text evidence="4">The sequence shown here is derived from an EMBL/GenBank/DDBJ whole genome shotgun (WGS) entry which is preliminary data.</text>
</comment>
<dbReference type="EMBL" id="ATBP01000737">
    <property type="protein sequence ID" value="ETR69105.1"/>
    <property type="molecule type" value="Genomic_DNA"/>
</dbReference>
<reference evidence="5" key="1">
    <citation type="submission" date="2012-11" db="EMBL/GenBank/DDBJ databases">
        <authorList>
            <person name="Lucero-Rivera Y.E."/>
            <person name="Tovar-Ramirez D."/>
        </authorList>
    </citation>
    <scope>NUCLEOTIDE SEQUENCE [LARGE SCALE GENOMIC DNA]</scope>
    <source>
        <strain evidence="5">Araruama</strain>
    </source>
</reference>
<evidence type="ECO:0000256" key="1">
    <source>
        <dbReference type="PROSITE-ProRule" id="PRU00339"/>
    </source>
</evidence>
<evidence type="ECO:0000256" key="2">
    <source>
        <dbReference type="SAM" id="SignalP"/>
    </source>
</evidence>
<dbReference type="SUPFAM" id="SSF48452">
    <property type="entry name" value="TPR-like"/>
    <property type="match status" value="1"/>
</dbReference>
<feature type="repeat" description="TPR" evidence="1">
    <location>
        <begin position="93"/>
        <end position="126"/>
    </location>
</feature>
<dbReference type="InterPro" id="IPR011990">
    <property type="entry name" value="TPR-like_helical_dom_sf"/>
</dbReference>
<protein>
    <recommendedName>
        <fullName evidence="3">Tetratricopeptide SHNi-TPR domain-containing protein</fullName>
    </recommendedName>
</protein>
<organism evidence="4 5">
    <name type="scientific">Candidatus Magnetoglobus multicellularis str. Araruama</name>
    <dbReference type="NCBI Taxonomy" id="890399"/>
    <lineage>
        <taxon>Bacteria</taxon>
        <taxon>Pseudomonadati</taxon>
        <taxon>Thermodesulfobacteriota</taxon>
        <taxon>Desulfobacteria</taxon>
        <taxon>Desulfobacterales</taxon>
        <taxon>Desulfobacteraceae</taxon>
        <taxon>Candidatus Magnetoglobus</taxon>
    </lineage>
</organism>
<sequence length="492" mass="56508">MKYAIISKACQCLFFLILMCGIACEHTGSTCCNYGQVFRGQWDDFYLRALACIERSNFQQALTDFQSSLERRPPSKQFDRRMVRTYGMHYLDYFPNREMGFVYYLQNQYQKALQYLDRSIHTEPSAKAYYYRNQVKKKLETLKSRPGLVLTEPCMLTKSTCEIWRSQMPFVIAGTAKDQHCIDSITIQKQPIWIDHGAKTIDFKKNLIYQEGKHQICIQVMNIQGVAIEKQIILNVDQTGPTISIQKGHALDSVKIRAQDQSGQMTLFINNAFILSQKNQILDYQMPWPKGDSEIRICVNDRCKNKTCGTVTYAKLFQPPEISALIADNQGLIHSDISSPSGGLKTVNIHFNEQDFMTVYTDFVTISGHIDSSSPIARVMVNETPLRIQISKNIYFSRQVNLEPGKNQVWVFAKSLSGQFQRKALHIERKIPSVYHHQYRYGITMHSLHVNGSEKNTVGLTDGWGVIRSRIISQNNWACIYSTIFKCKADFV</sequence>
<feature type="chain" id="PRO_5010694740" description="Tetratricopeptide SHNi-TPR domain-containing protein" evidence="2">
    <location>
        <begin position="26"/>
        <end position="492"/>
    </location>
</feature>
<dbReference type="Proteomes" id="UP000189670">
    <property type="component" value="Unassembled WGS sequence"/>
</dbReference>
<feature type="signal peptide" evidence="2">
    <location>
        <begin position="1"/>
        <end position="25"/>
    </location>
</feature>
<dbReference type="InterPro" id="IPR013783">
    <property type="entry name" value="Ig-like_fold"/>
</dbReference>
<dbReference type="PROSITE" id="PS50005">
    <property type="entry name" value="TPR"/>
    <property type="match status" value="1"/>
</dbReference>
<proteinExistence type="predicted"/>
<evidence type="ECO:0000259" key="3">
    <source>
        <dbReference type="Pfam" id="PF10516"/>
    </source>
</evidence>
<accession>A0A1V1P2Z2</accession>
<name>A0A1V1P2Z2_9BACT</name>
<feature type="domain" description="Tetratricopeptide SHNi-TPR" evidence="3">
    <location>
        <begin position="52"/>
        <end position="70"/>
    </location>
</feature>
<evidence type="ECO:0000313" key="4">
    <source>
        <dbReference type="EMBL" id="ETR69105.1"/>
    </source>
</evidence>
<dbReference type="AlphaFoldDB" id="A0A1V1P2Z2"/>